<dbReference type="EMBL" id="ACFG01000004">
    <property type="protein sequence ID" value="EEH64461.1"/>
    <property type="molecule type" value="Genomic_DNA"/>
</dbReference>
<dbReference type="RefSeq" id="WP_006547195.1">
    <property type="nucleotide sequence ID" value="NZ_DS999545.1"/>
</dbReference>
<proteinExistence type="predicted"/>
<dbReference type="SUPFAM" id="SSF53850">
    <property type="entry name" value="Periplasmic binding protein-like II"/>
    <property type="match status" value="1"/>
</dbReference>
<protein>
    <submittedName>
        <fullName evidence="2">ABC transporter, solute-binding protein</fullName>
    </submittedName>
</protein>
<dbReference type="PANTHER" id="PTHR43649:SF12">
    <property type="entry name" value="DIACETYLCHITOBIOSE BINDING PROTEIN DASA"/>
    <property type="match status" value="1"/>
</dbReference>
<dbReference type="eggNOG" id="COG1653">
    <property type="taxonomic scope" value="Bacteria"/>
</dbReference>
<keyword evidence="3" id="KW-1185">Reference proteome</keyword>
<dbReference type="Proteomes" id="UP000010301">
    <property type="component" value="Unassembled WGS sequence"/>
</dbReference>
<feature type="signal peptide" evidence="1">
    <location>
        <begin position="1"/>
        <end position="21"/>
    </location>
</feature>
<dbReference type="STRING" id="525245.HMPREF0044_0198"/>
<name>C0VYF8_9ACTO</name>
<dbReference type="HOGENOM" id="CLU_031285_10_1_11"/>
<dbReference type="Gene3D" id="3.40.190.10">
    <property type="entry name" value="Periplasmic binding protein-like II"/>
    <property type="match status" value="1"/>
</dbReference>
<dbReference type="PROSITE" id="PS51257">
    <property type="entry name" value="PROKAR_LIPOPROTEIN"/>
    <property type="match status" value="1"/>
</dbReference>
<organism evidence="2 3">
    <name type="scientific">Gleimia coleocanis DSM 15436</name>
    <dbReference type="NCBI Taxonomy" id="525245"/>
    <lineage>
        <taxon>Bacteria</taxon>
        <taxon>Bacillati</taxon>
        <taxon>Actinomycetota</taxon>
        <taxon>Actinomycetes</taxon>
        <taxon>Actinomycetales</taxon>
        <taxon>Actinomycetaceae</taxon>
        <taxon>Gleimia</taxon>
    </lineage>
</organism>
<gene>
    <name evidence="2" type="ORF">HMPREF0044_0198</name>
</gene>
<keyword evidence="1" id="KW-0732">Signal</keyword>
<reference evidence="2 3" key="1">
    <citation type="submission" date="2009-01" db="EMBL/GenBank/DDBJ databases">
        <authorList>
            <person name="Qin X."/>
            <person name="Bachman B."/>
            <person name="Battles P."/>
            <person name="Bell A."/>
            <person name="Bess C."/>
            <person name="Bickham C."/>
            <person name="Chaboub L."/>
            <person name="Chen D."/>
            <person name="Coyle M."/>
            <person name="Deiros D.R."/>
            <person name="Dinh H."/>
            <person name="Forbes L."/>
            <person name="Fowler G."/>
            <person name="Francisco L."/>
            <person name="Fu Q."/>
            <person name="Gubbala S."/>
            <person name="Hale W."/>
            <person name="Han Y."/>
            <person name="Hemphill L."/>
            <person name="Highlander S.K."/>
            <person name="Hirani K."/>
            <person name="Hogues M."/>
            <person name="Jackson L."/>
            <person name="Jakkamsetti A."/>
            <person name="Javaid M."/>
            <person name="Jiang H."/>
            <person name="Korchina V."/>
            <person name="Kovar C."/>
            <person name="Lara F."/>
            <person name="Lee S."/>
            <person name="Mata R."/>
            <person name="Mathew T."/>
            <person name="Moen C."/>
            <person name="Morales K."/>
            <person name="Munidasa M."/>
            <person name="Nazareth L."/>
            <person name="Ngo R."/>
            <person name="Nguyen L."/>
            <person name="Okwuonu G."/>
            <person name="Ongeri F."/>
            <person name="Patil S."/>
            <person name="Petrosino J."/>
            <person name="Pham C."/>
            <person name="Pham P."/>
            <person name="Pu L.-L."/>
            <person name="Puazo M."/>
            <person name="Raj R."/>
            <person name="Reid J."/>
            <person name="Rouhana J."/>
            <person name="Saada N."/>
            <person name="Shang Y."/>
            <person name="Simmons D."/>
            <person name="Thornton R."/>
            <person name="Warren J."/>
            <person name="Weissenberger G."/>
            <person name="Zhang J."/>
            <person name="Zhang L."/>
            <person name="Zhou C."/>
            <person name="Zhu D."/>
            <person name="Muzny D."/>
            <person name="Worley K."/>
            <person name="Gibbs R."/>
        </authorList>
    </citation>
    <scope>NUCLEOTIDE SEQUENCE [LARGE SCALE GENOMIC DNA]</scope>
    <source>
        <strain evidence="2 3">DSM 15436</strain>
    </source>
</reference>
<sequence>MKTKHYLTGLLAFGCALSITACGFNGTAEKTDAEKTGETGTVRVWFMEGSISEDAQNYLKTEFEKQNPGSELKVEVQQWDGIVSKLQTSLASKNESPDIVEIGNTQTATFATVGAFADVTDLKETLGGKDLIPSFVEASTVDGKIYAYPLYAGARGVFYRTDLFEKAGIKVPETIAEFKEAAIKLQAANPDKVVDFGGLYLAAVDVHGVESYLFASGFDYAAFEDGKWVGKVTTPESIAALKDVQDLFKNGTTFALDSQAGQKSFERYFNENQTGILIGTGNIGAKLDEKLWKENKVGVFKLPSAEKGVPGASFAGGSNVALATNSQHPELAKKAMEVIYSEGFQTFLAKDGWVPGNTKYSSEIAGPLGEIAADIVNNSKLTPNTPQWGVAVGDGEINDFFTRIAKGEDVEATAKAFNEKLETALNAK</sequence>
<dbReference type="PANTHER" id="PTHR43649">
    <property type="entry name" value="ARABINOSE-BINDING PROTEIN-RELATED"/>
    <property type="match status" value="1"/>
</dbReference>
<dbReference type="InterPro" id="IPR050490">
    <property type="entry name" value="Bact_solute-bd_prot1"/>
</dbReference>
<dbReference type="Pfam" id="PF01547">
    <property type="entry name" value="SBP_bac_1"/>
    <property type="match status" value="1"/>
</dbReference>
<evidence type="ECO:0000313" key="3">
    <source>
        <dbReference type="Proteomes" id="UP000010301"/>
    </source>
</evidence>
<dbReference type="AlphaFoldDB" id="C0VYF8"/>
<feature type="chain" id="PRO_5039514631" evidence="1">
    <location>
        <begin position="22"/>
        <end position="428"/>
    </location>
</feature>
<dbReference type="InterPro" id="IPR006059">
    <property type="entry name" value="SBP"/>
</dbReference>
<comment type="caution">
    <text evidence="2">The sequence shown here is derived from an EMBL/GenBank/DDBJ whole genome shotgun (WGS) entry which is preliminary data.</text>
</comment>
<evidence type="ECO:0000256" key="1">
    <source>
        <dbReference type="SAM" id="SignalP"/>
    </source>
</evidence>
<evidence type="ECO:0000313" key="2">
    <source>
        <dbReference type="EMBL" id="EEH64461.1"/>
    </source>
</evidence>
<accession>C0VYF8</accession>